<dbReference type="PANTHER" id="PTHR24205:SF16">
    <property type="entry name" value="GH01042P-RELATED"/>
    <property type="match status" value="1"/>
</dbReference>
<evidence type="ECO:0000256" key="2">
    <source>
        <dbReference type="ARBA" id="ARBA00022737"/>
    </source>
</evidence>
<feature type="compositionally biased region" description="Basic and acidic residues" evidence="6">
    <location>
        <begin position="277"/>
        <end position="288"/>
    </location>
</feature>
<feature type="compositionally biased region" description="Acidic residues" evidence="6">
    <location>
        <begin position="206"/>
        <end position="216"/>
    </location>
</feature>
<feature type="compositionally biased region" description="Polar residues" evidence="6">
    <location>
        <begin position="397"/>
        <end position="410"/>
    </location>
</feature>
<dbReference type="AlphaFoldDB" id="A0AAD6NGX9"/>
<evidence type="ECO:0000256" key="3">
    <source>
        <dbReference type="ARBA" id="ARBA00022833"/>
    </source>
</evidence>
<keyword evidence="4 5" id="KW-0440">LIM domain</keyword>
<keyword evidence="1 5" id="KW-0479">Metal-binding</keyword>
<dbReference type="SUPFAM" id="SSF57716">
    <property type="entry name" value="Glucocorticoid receptor-like (DNA-binding domain)"/>
    <property type="match status" value="3"/>
</dbReference>
<reference evidence="8" key="1">
    <citation type="submission" date="2023-01" db="EMBL/GenBank/DDBJ databases">
        <title>The chitinases involved in constricting ring structure development in the nematode-trapping fungus Drechslerella dactyloides.</title>
        <authorList>
            <person name="Wang R."/>
            <person name="Zhang L."/>
            <person name="Tang P."/>
            <person name="Li S."/>
            <person name="Liang L."/>
        </authorList>
    </citation>
    <scope>NUCLEOTIDE SEQUENCE</scope>
    <source>
        <strain evidence="8">YMF1.00031</strain>
    </source>
</reference>
<dbReference type="GO" id="GO:0030695">
    <property type="term" value="F:GTPase regulator activity"/>
    <property type="evidence" value="ECO:0007669"/>
    <property type="project" value="UniProtKB-ARBA"/>
</dbReference>
<name>A0AAD6NGX9_DREDA</name>
<evidence type="ECO:0000256" key="1">
    <source>
        <dbReference type="ARBA" id="ARBA00022723"/>
    </source>
</evidence>
<feature type="domain" description="LIM zinc-binding" evidence="7">
    <location>
        <begin position="948"/>
        <end position="1009"/>
    </location>
</feature>
<feature type="compositionally biased region" description="Low complexity" evidence="6">
    <location>
        <begin position="598"/>
        <end position="613"/>
    </location>
</feature>
<keyword evidence="2" id="KW-0677">Repeat</keyword>
<feature type="compositionally biased region" description="Pro residues" evidence="6">
    <location>
        <begin position="434"/>
        <end position="443"/>
    </location>
</feature>
<accession>A0AAD6NGX9</accession>
<feature type="compositionally biased region" description="Polar residues" evidence="6">
    <location>
        <begin position="621"/>
        <end position="631"/>
    </location>
</feature>
<feature type="region of interest" description="Disordered" evidence="6">
    <location>
        <begin position="555"/>
        <end position="575"/>
    </location>
</feature>
<feature type="region of interest" description="Disordered" evidence="6">
    <location>
        <begin position="107"/>
        <end position="173"/>
    </location>
</feature>
<dbReference type="Pfam" id="PF00412">
    <property type="entry name" value="LIM"/>
    <property type="match status" value="3"/>
</dbReference>
<dbReference type="Proteomes" id="UP001221413">
    <property type="component" value="Unassembled WGS sequence"/>
</dbReference>
<feature type="compositionally biased region" description="Basic and acidic residues" evidence="6">
    <location>
        <begin position="142"/>
        <end position="152"/>
    </location>
</feature>
<evidence type="ECO:0000313" key="9">
    <source>
        <dbReference type="Proteomes" id="UP001221413"/>
    </source>
</evidence>
<evidence type="ECO:0000256" key="5">
    <source>
        <dbReference type="PROSITE-ProRule" id="PRU00125"/>
    </source>
</evidence>
<dbReference type="PANTHER" id="PTHR24205">
    <property type="entry name" value="FOUR AND A HALF LIM DOMAINS PROTEIN"/>
    <property type="match status" value="1"/>
</dbReference>
<dbReference type="PROSITE" id="PS50023">
    <property type="entry name" value="LIM_DOMAIN_2"/>
    <property type="match status" value="3"/>
</dbReference>
<evidence type="ECO:0000259" key="7">
    <source>
        <dbReference type="PROSITE" id="PS50023"/>
    </source>
</evidence>
<keyword evidence="3 5" id="KW-0862">Zinc</keyword>
<feature type="region of interest" description="Disordered" evidence="6">
    <location>
        <begin position="193"/>
        <end position="233"/>
    </location>
</feature>
<feature type="region of interest" description="Disordered" evidence="6">
    <location>
        <begin position="264"/>
        <end position="304"/>
    </location>
</feature>
<feature type="domain" description="LIM zinc-binding" evidence="7">
    <location>
        <begin position="887"/>
        <end position="947"/>
    </location>
</feature>
<dbReference type="CDD" id="cd08368">
    <property type="entry name" value="LIM"/>
    <property type="match status" value="3"/>
</dbReference>
<dbReference type="InterPro" id="IPR001781">
    <property type="entry name" value="Znf_LIM"/>
</dbReference>
<comment type="caution">
    <text evidence="8">The sequence shown here is derived from an EMBL/GenBank/DDBJ whole genome shotgun (WGS) entry which is preliminary data.</text>
</comment>
<feature type="region of interest" description="Disordered" evidence="6">
    <location>
        <begin position="469"/>
        <end position="498"/>
    </location>
</feature>
<evidence type="ECO:0000313" key="8">
    <source>
        <dbReference type="EMBL" id="KAJ6257844.1"/>
    </source>
</evidence>
<protein>
    <recommendedName>
        <fullName evidence="7">LIM zinc-binding domain-containing protein</fullName>
    </recommendedName>
</protein>
<evidence type="ECO:0000256" key="4">
    <source>
        <dbReference type="ARBA" id="ARBA00023038"/>
    </source>
</evidence>
<dbReference type="GO" id="GO:0005634">
    <property type="term" value="C:nucleus"/>
    <property type="evidence" value="ECO:0007669"/>
    <property type="project" value="TreeGrafter"/>
</dbReference>
<feature type="compositionally biased region" description="Basic and acidic residues" evidence="6">
    <location>
        <begin position="416"/>
        <end position="426"/>
    </location>
</feature>
<dbReference type="PROSITE" id="PS00478">
    <property type="entry name" value="LIM_DOMAIN_1"/>
    <property type="match status" value="2"/>
</dbReference>
<proteinExistence type="predicted"/>
<feature type="compositionally biased region" description="Basic and acidic residues" evidence="6">
    <location>
        <begin position="124"/>
        <end position="133"/>
    </location>
</feature>
<feature type="region of interest" description="Disordered" evidence="6">
    <location>
        <begin position="353"/>
        <end position="444"/>
    </location>
</feature>
<feature type="domain" description="LIM zinc-binding" evidence="7">
    <location>
        <begin position="816"/>
        <end position="886"/>
    </location>
</feature>
<dbReference type="GO" id="GO:0003712">
    <property type="term" value="F:transcription coregulator activity"/>
    <property type="evidence" value="ECO:0007669"/>
    <property type="project" value="TreeGrafter"/>
</dbReference>
<feature type="compositionally biased region" description="Low complexity" evidence="6">
    <location>
        <begin position="701"/>
        <end position="720"/>
    </location>
</feature>
<dbReference type="EMBL" id="JAQGDS010000010">
    <property type="protein sequence ID" value="KAJ6257844.1"/>
    <property type="molecule type" value="Genomic_DNA"/>
</dbReference>
<sequence>MERVRPSFMTKEQLDKYMSDVKQNRAPRPRPNFELPAKRLSLTLNEQLGNGADQGQTRPAPLAQIQSDMSPAFRRFGGSVRDVQRSKGTFKTRNGWIVGDASAKPTLFGRKSAAESSLPADSRVVSKPEKANERPVIVTGEKAAKDEDKENRATVASRSPTKSSPVDSSLEDSITQLQKDISDEIEAVSILLDSPVAEHTFNPTAEDVEDESEQPAEDTKADSPAPLKISRTLPVDIKPSKVLHSSQRPEAPIRVTSINTVHYQVNAPPTPSSTPPEPERRPKFEDRGVPTFTPATPPTPPNKVMVVEDNKIVGEIELGEKDDAGYNLQQGKNPHAVIPSAEVSRIASRISELQLKADPNAPAPKPAFPSMTMEEFKERNESPVTPTGAASPLSDPKLSQFTFSRTNSLPPTMPSFDRDPAPKKPIDQPQYKPYRPPTQPQPIPHSINHASPAFLRARAGSNSVVMPPTCPSPAPGSNFSGPGPQAVPSHMKSTHSRHSSLGNLYQYGQQPPNHGARPAYGFSQQRQSLSMQQPLQNPFQVARGFQTGPPPLPAHGFYQQAVPRNPLNPPFHRSVPSAPVNSLAVGIHHSPSIAGHQGRALPALPRTPAAPLGLPKPPSPTTGRLNEQSQESPRRSPPTVGASPAKSQSPVIPSFSFDHVDDAGSRQLPSAPRRGTLPSKPTAPVIDRSQNDAKPLPPVPVFSFSDDSSPSPRSINPPDDNSTKPTIPILNLPDDDANNDDNNDKKSLPPVPTFSVSGPEEPASRRPLPTPAAQKQDSRPLPSPSGKLSGNSLADRRAAFETHSYHAKSLIPKSIASCTACGNHISARAVSASGLKFHPECFRCSHCSTRLEHVAFYPEPLGPDAPEGAGPTGRFFCHLDFHELFSPRCKSCKTPIEGEVVEACGATWHAGHFFCAECGDPFDAQSRFVEKDKYAWCLPCYQKRYSSKCKKCKKPVTDTVVKALDAHWHMECFCCFECGSEFQDGRYFLREGCKNEPVCTKCEETRLKSWELVQ</sequence>
<gene>
    <name evidence="8" type="ORF">Dda_7633</name>
</gene>
<feature type="region of interest" description="Disordered" evidence="6">
    <location>
        <begin position="590"/>
        <end position="791"/>
    </location>
</feature>
<dbReference type="SMART" id="SM00132">
    <property type="entry name" value="LIM"/>
    <property type="match status" value="3"/>
</dbReference>
<feature type="compositionally biased region" description="Polar residues" evidence="6">
    <location>
        <begin position="154"/>
        <end position="173"/>
    </location>
</feature>
<dbReference type="FunFam" id="2.10.110.10:FF:000077">
    <property type="entry name" value="LIM domain protein"/>
    <property type="match status" value="1"/>
</dbReference>
<organism evidence="8 9">
    <name type="scientific">Drechslerella dactyloides</name>
    <name type="common">Nematode-trapping fungus</name>
    <name type="synonym">Arthrobotrys dactyloides</name>
    <dbReference type="NCBI Taxonomy" id="74499"/>
    <lineage>
        <taxon>Eukaryota</taxon>
        <taxon>Fungi</taxon>
        <taxon>Dikarya</taxon>
        <taxon>Ascomycota</taxon>
        <taxon>Pezizomycotina</taxon>
        <taxon>Orbiliomycetes</taxon>
        <taxon>Orbiliales</taxon>
        <taxon>Orbiliaceae</taxon>
        <taxon>Drechslerella</taxon>
    </lineage>
</organism>
<dbReference type="GO" id="GO:0046872">
    <property type="term" value="F:metal ion binding"/>
    <property type="evidence" value="ECO:0007669"/>
    <property type="project" value="UniProtKB-KW"/>
</dbReference>
<keyword evidence="9" id="KW-1185">Reference proteome</keyword>
<dbReference type="Gene3D" id="2.10.110.10">
    <property type="entry name" value="Cysteine Rich Protein"/>
    <property type="match status" value="3"/>
</dbReference>
<evidence type="ECO:0000256" key="6">
    <source>
        <dbReference type="SAM" id="MobiDB-lite"/>
    </source>
</evidence>